<reference evidence="1" key="1">
    <citation type="submission" date="2023-07" db="EMBL/GenBank/DDBJ databases">
        <authorList>
            <consortium name="CYATHOMIX"/>
        </authorList>
    </citation>
    <scope>NUCLEOTIDE SEQUENCE</scope>
    <source>
        <strain evidence="1">N/A</strain>
    </source>
</reference>
<accession>A0AA36MC67</accession>
<keyword evidence="2" id="KW-1185">Reference proteome</keyword>
<dbReference type="AlphaFoldDB" id="A0AA36MC67"/>
<evidence type="ECO:0000313" key="1">
    <source>
        <dbReference type="EMBL" id="CAJ0605180.1"/>
    </source>
</evidence>
<protein>
    <recommendedName>
        <fullName evidence="3">BAR domain-containing protein</fullName>
    </recommendedName>
</protein>
<name>A0AA36MC67_CYLNA</name>
<dbReference type="Proteomes" id="UP001176961">
    <property type="component" value="Unassembled WGS sequence"/>
</dbReference>
<dbReference type="SUPFAM" id="SSF103657">
    <property type="entry name" value="BAR/IMD domain-like"/>
    <property type="match status" value="1"/>
</dbReference>
<gene>
    <name evidence="1" type="ORF">CYNAS_LOCUS17163</name>
</gene>
<organism evidence="1 2">
    <name type="scientific">Cylicocyclus nassatus</name>
    <name type="common">Nematode worm</name>
    <dbReference type="NCBI Taxonomy" id="53992"/>
    <lineage>
        <taxon>Eukaryota</taxon>
        <taxon>Metazoa</taxon>
        <taxon>Ecdysozoa</taxon>
        <taxon>Nematoda</taxon>
        <taxon>Chromadorea</taxon>
        <taxon>Rhabditida</taxon>
        <taxon>Rhabditina</taxon>
        <taxon>Rhabditomorpha</taxon>
        <taxon>Strongyloidea</taxon>
        <taxon>Strongylidae</taxon>
        <taxon>Cylicocyclus</taxon>
    </lineage>
</organism>
<dbReference type="Gene3D" id="1.20.1270.60">
    <property type="entry name" value="Arfaptin homology (AH) domain/BAR domain"/>
    <property type="match status" value="1"/>
</dbReference>
<sequence length="289" mass="33608">MPKFQDTPKINTFFKKSAYYLPAPHILSTTFFSNTKRHRMSVKKEPVARVRKSLSGMFGIKKLAYQFTRGTGTVDSSTLPQQVQARCQDCEGYKAALTEACDAMMQIMQGSPDFRPAVESAQQLEYPADKAPSEMFEKSLEKVKGYWYDETLMSECSKQCKLIAAKTRELQNRGRRQLHLIRTFINVVYYEFEDLKRNLLKAKEDLEYAQEEQKKADTAARKKSTKKAQEKYDKDLKALEQWLDQLPKKKLEHMKEIQAIMVELQSYHDWMASYCRPLAAYKVPRPPNL</sequence>
<dbReference type="EMBL" id="CATQJL010000316">
    <property type="protein sequence ID" value="CAJ0605180.1"/>
    <property type="molecule type" value="Genomic_DNA"/>
</dbReference>
<comment type="caution">
    <text evidence="1">The sequence shown here is derived from an EMBL/GenBank/DDBJ whole genome shotgun (WGS) entry which is preliminary data.</text>
</comment>
<dbReference type="InterPro" id="IPR027267">
    <property type="entry name" value="AH/BAR_dom_sf"/>
</dbReference>
<evidence type="ECO:0000313" key="2">
    <source>
        <dbReference type="Proteomes" id="UP001176961"/>
    </source>
</evidence>
<proteinExistence type="predicted"/>
<evidence type="ECO:0008006" key="3">
    <source>
        <dbReference type="Google" id="ProtNLM"/>
    </source>
</evidence>